<dbReference type="EMBL" id="CM004467">
    <property type="protein sequence ID" value="OCT97631.1"/>
    <property type="molecule type" value="Genomic_DNA"/>
</dbReference>
<dbReference type="AlphaFoldDB" id="A0A974DUT2"/>
<sequence length="66" mass="7733">MAQRQQKQTEASNQSTPRFKTGPVFLQQQPCQENDLYQLNKHSWLSFRTSSTTLLLLLLSNKYVFI</sequence>
<reference evidence="3" key="1">
    <citation type="journal article" date="2016" name="Nature">
        <title>Genome evolution in the allotetraploid frog Xenopus laevis.</title>
        <authorList>
            <person name="Session A.M."/>
            <person name="Uno Y."/>
            <person name="Kwon T."/>
            <person name="Chapman J.A."/>
            <person name="Toyoda A."/>
            <person name="Takahashi S."/>
            <person name="Fukui A."/>
            <person name="Hikosaka A."/>
            <person name="Suzuki A."/>
            <person name="Kondo M."/>
            <person name="van Heeringen S.J."/>
            <person name="Quigley I."/>
            <person name="Heinz S."/>
            <person name="Ogino H."/>
            <person name="Ochi H."/>
            <person name="Hellsten U."/>
            <person name="Lyons J.B."/>
            <person name="Simakov O."/>
            <person name="Putnam N."/>
            <person name="Stites J."/>
            <person name="Kuroki Y."/>
            <person name="Tanaka T."/>
            <person name="Michiue T."/>
            <person name="Watanabe M."/>
            <person name="Bogdanovic O."/>
            <person name="Lister R."/>
            <person name="Georgiou G."/>
            <person name="Paranjpe S.S."/>
            <person name="van Kruijsbergen I."/>
            <person name="Shu S."/>
            <person name="Carlson J."/>
            <person name="Kinoshita T."/>
            <person name="Ohta Y."/>
            <person name="Mawaribuchi S."/>
            <person name="Jenkins J."/>
            <person name="Grimwood J."/>
            <person name="Schmutz J."/>
            <person name="Mitros T."/>
            <person name="Mozaffari S.V."/>
            <person name="Suzuki Y."/>
            <person name="Haramoto Y."/>
            <person name="Yamamoto T.S."/>
            <person name="Takagi C."/>
            <person name="Heald R."/>
            <person name="Miller K."/>
            <person name="Haudenschild C."/>
            <person name="Kitzman J."/>
            <person name="Nakayama T."/>
            <person name="Izutsu Y."/>
            <person name="Robert J."/>
            <person name="Fortriede J."/>
            <person name="Burns K."/>
            <person name="Lotay V."/>
            <person name="Karimi K."/>
            <person name="Yasuoka Y."/>
            <person name="Dichmann D.S."/>
            <person name="Flajnik M.F."/>
            <person name="Houston D.W."/>
            <person name="Shendure J."/>
            <person name="DuPasquier L."/>
            <person name="Vize P.D."/>
            <person name="Zorn A.M."/>
            <person name="Ito M."/>
            <person name="Marcotte E.M."/>
            <person name="Wallingford J.B."/>
            <person name="Ito Y."/>
            <person name="Asashima M."/>
            <person name="Ueno N."/>
            <person name="Matsuda Y."/>
            <person name="Veenstra G.J."/>
            <person name="Fujiyama A."/>
            <person name="Harland R.M."/>
            <person name="Taira M."/>
            <person name="Rokhsar D.S."/>
        </authorList>
    </citation>
    <scope>NUCLEOTIDE SEQUENCE [LARGE SCALE GENOMIC DNA]</scope>
    <source>
        <strain evidence="3">J</strain>
    </source>
</reference>
<feature type="region of interest" description="Disordered" evidence="1">
    <location>
        <begin position="1"/>
        <end position="23"/>
    </location>
</feature>
<dbReference type="Proteomes" id="UP000694892">
    <property type="component" value="Chromosome 1S"/>
</dbReference>
<organism evidence="2 3">
    <name type="scientific">Xenopus laevis</name>
    <name type="common">African clawed frog</name>
    <dbReference type="NCBI Taxonomy" id="8355"/>
    <lineage>
        <taxon>Eukaryota</taxon>
        <taxon>Metazoa</taxon>
        <taxon>Chordata</taxon>
        <taxon>Craniata</taxon>
        <taxon>Vertebrata</taxon>
        <taxon>Euteleostomi</taxon>
        <taxon>Amphibia</taxon>
        <taxon>Batrachia</taxon>
        <taxon>Anura</taxon>
        <taxon>Pipoidea</taxon>
        <taxon>Pipidae</taxon>
        <taxon>Xenopodinae</taxon>
        <taxon>Xenopus</taxon>
        <taxon>Xenopus</taxon>
    </lineage>
</organism>
<gene>
    <name evidence="2" type="ORF">XELAEV_18009861mg</name>
</gene>
<evidence type="ECO:0000256" key="1">
    <source>
        <dbReference type="SAM" id="MobiDB-lite"/>
    </source>
</evidence>
<proteinExistence type="predicted"/>
<evidence type="ECO:0000313" key="3">
    <source>
        <dbReference type="Proteomes" id="UP000694892"/>
    </source>
</evidence>
<name>A0A974DUT2_XENLA</name>
<protein>
    <submittedName>
        <fullName evidence="2">Uncharacterized protein</fullName>
    </submittedName>
</protein>
<feature type="compositionally biased region" description="Polar residues" evidence="1">
    <location>
        <begin position="1"/>
        <end position="18"/>
    </location>
</feature>
<evidence type="ECO:0000313" key="2">
    <source>
        <dbReference type="EMBL" id="OCT97631.1"/>
    </source>
</evidence>
<accession>A0A974DUT2</accession>